<dbReference type="AlphaFoldDB" id="A0A540VCE3"/>
<dbReference type="InterPro" id="IPR002347">
    <property type="entry name" value="SDR_fam"/>
</dbReference>
<dbReference type="GO" id="GO:0047936">
    <property type="term" value="F:glucose 1-dehydrogenase [NAD(P)+] activity"/>
    <property type="evidence" value="ECO:0007669"/>
    <property type="project" value="UniProtKB-EC"/>
</dbReference>
<keyword evidence="2 3" id="KW-0560">Oxidoreductase</keyword>
<evidence type="ECO:0000313" key="3">
    <source>
        <dbReference type="EMBL" id="TQE94434.1"/>
    </source>
</evidence>
<dbReference type="OrthoDB" id="153550at2"/>
<proteinExistence type="inferred from homology"/>
<dbReference type="SUPFAM" id="SSF51735">
    <property type="entry name" value="NAD(P)-binding Rossmann-fold domains"/>
    <property type="match status" value="1"/>
</dbReference>
<dbReference type="Pfam" id="PF13561">
    <property type="entry name" value="adh_short_C2"/>
    <property type="match status" value="1"/>
</dbReference>
<dbReference type="RefSeq" id="WP_141611352.1">
    <property type="nucleotide sequence ID" value="NZ_VIGC02000024.1"/>
</dbReference>
<sequence>MKLENRVAIVTGGGSGIGRATAELLAAEGARVVAADLHEARARETADGITAQGGTALGVQVDVSQAAAVDLMVTRALDTFGQVDILVNNAAIAEGDDILTIDEATWDRNLNVVLKSVYLCSRAVLPHMIRQRQGAIVNIASVNGLTGLGEEAYSAAKAGVINLTQNMAVKYGQHNVRANVICPGTIHTPIWQSRLDRDPQILERLAAWYPLGRVGRPEDVAKAVLFLASDDAAWITGAVLNVDGGLMAGNYRMARALEGEAG</sequence>
<dbReference type="GO" id="GO:0048038">
    <property type="term" value="F:quinone binding"/>
    <property type="evidence" value="ECO:0007669"/>
    <property type="project" value="TreeGrafter"/>
</dbReference>
<dbReference type="PRINTS" id="PR00081">
    <property type="entry name" value="GDHRDH"/>
</dbReference>
<dbReference type="EC" id="1.1.1.47" evidence="3"/>
<evidence type="ECO:0000313" key="4">
    <source>
        <dbReference type="Proteomes" id="UP000317371"/>
    </source>
</evidence>
<accession>A0A540VCE3</accession>
<evidence type="ECO:0000256" key="1">
    <source>
        <dbReference type="ARBA" id="ARBA00006484"/>
    </source>
</evidence>
<dbReference type="Proteomes" id="UP000317371">
    <property type="component" value="Unassembled WGS sequence"/>
</dbReference>
<dbReference type="InParanoid" id="A0A540VCE3"/>
<dbReference type="EMBL" id="VIGC01000024">
    <property type="protein sequence ID" value="TQE94434.1"/>
    <property type="molecule type" value="Genomic_DNA"/>
</dbReference>
<reference evidence="3 4" key="1">
    <citation type="submission" date="2019-06" db="EMBL/GenBank/DDBJ databases">
        <title>Genome sequence of Litorilinea aerophila BAA-2444.</title>
        <authorList>
            <person name="Maclea K.S."/>
            <person name="Maurais E.G."/>
            <person name="Iannazzi L.C."/>
        </authorList>
    </citation>
    <scope>NUCLEOTIDE SEQUENCE [LARGE SCALE GENOMIC DNA]</scope>
    <source>
        <strain evidence="3 4">ATCC BAA-2444</strain>
    </source>
</reference>
<dbReference type="Gene3D" id="3.40.50.720">
    <property type="entry name" value="NAD(P)-binding Rossmann-like Domain"/>
    <property type="match status" value="1"/>
</dbReference>
<dbReference type="InterPro" id="IPR036291">
    <property type="entry name" value="NAD(P)-bd_dom_sf"/>
</dbReference>
<organism evidence="3 4">
    <name type="scientific">Litorilinea aerophila</name>
    <dbReference type="NCBI Taxonomy" id="1204385"/>
    <lineage>
        <taxon>Bacteria</taxon>
        <taxon>Bacillati</taxon>
        <taxon>Chloroflexota</taxon>
        <taxon>Caldilineae</taxon>
        <taxon>Caldilineales</taxon>
        <taxon>Caldilineaceae</taxon>
        <taxon>Litorilinea</taxon>
    </lineage>
</organism>
<name>A0A540VCE3_9CHLR</name>
<dbReference type="PANTHER" id="PTHR42760">
    <property type="entry name" value="SHORT-CHAIN DEHYDROGENASES/REDUCTASES FAMILY MEMBER"/>
    <property type="match status" value="1"/>
</dbReference>
<dbReference type="InterPro" id="IPR020904">
    <property type="entry name" value="Sc_DH/Rdtase_CS"/>
</dbReference>
<evidence type="ECO:0000256" key="2">
    <source>
        <dbReference type="ARBA" id="ARBA00023002"/>
    </source>
</evidence>
<protein>
    <submittedName>
        <fullName evidence="3">Glucose 1-dehydrogenase</fullName>
        <ecNumber evidence="3">1.1.1.47</ecNumber>
    </submittedName>
</protein>
<dbReference type="NCBIfam" id="NF005559">
    <property type="entry name" value="PRK07231.1"/>
    <property type="match status" value="1"/>
</dbReference>
<comment type="caution">
    <text evidence="3">The sequence shown here is derived from an EMBL/GenBank/DDBJ whole genome shotgun (WGS) entry which is preliminary data.</text>
</comment>
<dbReference type="PRINTS" id="PR00080">
    <property type="entry name" value="SDRFAMILY"/>
</dbReference>
<gene>
    <name evidence="3" type="ORF">FKZ61_17030</name>
</gene>
<keyword evidence="4" id="KW-1185">Reference proteome</keyword>
<dbReference type="PANTHER" id="PTHR42760:SF122">
    <property type="entry name" value="NAD(P)-BINDING PROTEIN"/>
    <property type="match status" value="1"/>
</dbReference>
<comment type="similarity">
    <text evidence="1">Belongs to the short-chain dehydrogenases/reductases (SDR) family.</text>
</comment>
<dbReference type="GO" id="GO:0006633">
    <property type="term" value="P:fatty acid biosynthetic process"/>
    <property type="evidence" value="ECO:0007669"/>
    <property type="project" value="TreeGrafter"/>
</dbReference>
<dbReference type="PROSITE" id="PS00061">
    <property type="entry name" value="ADH_SHORT"/>
    <property type="match status" value="1"/>
</dbReference>
<dbReference type="FunFam" id="3.40.50.720:FF:000084">
    <property type="entry name" value="Short-chain dehydrogenase reductase"/>
    <property type="match status" value="1"/>
</dbReference>